<dbReference type="SUPFAM" id="SSF58014">
    <property type="entry name" value="Coiled-coil domain of nucleotide exchange factor GrpE"/>
    <property type="match status" value="1"/>
</dbReference>
<evidence type="ECO:0000313" key="7">
    <source>
        <dbReference type="Proteomes" id="UP000317158"/>
    </source>
</evidence>
<dbReference type="SUPFAM" id="SSF51064">
    <property type="entry name" value="Head domain of nucleotide exchange factor GrpE"/>
    <property type="match status" value="1"/>
</dbReference>
<sequence length="190" mass="22300">MNKDDKKQEATIDHNKDDLVSNTDAEVEIHSLRKELEEEKAKSLEYLKKLKYLQAEFDNYKKAIDKKVDDYRKVAAESLVLELIDVHENLEKCIKDWINTKEEERLKGIKLIYDQLSKILESYGVTEIECIGQKYDPFIHEVASVIEDDQKEEDIIVDIVRKGYKLNSKVIRYPLVVVSKKRDKEVNKNV</sequence>
<dbReference type="GO" id="GO:0051082">
    <property type="term" value="F:unfolded protein binding"/>
    <property type="evidence" value="ECO:0007669"/>
    <property type="project" value="TreeGrafter"/>
</dbReference>
<evidence type="ECO:0000313" key="6">
    <source>
        <dbReference type="EMBL" id="RZN64557.1"/>
    </source>
</evidence>
<evidence type="ECO:0000256" key="1">
    <source>
        <dbReference type="ARBA" id="ARBA00009054"/>
    </source>
</evidence>
<keyword evidence="3" id="KW-0346">Stress response</keyword>
<name>A0A520KS27_METT2</name>
<dbReference type="GO" id="GO:0051087">
    <property type="term" value="F:protein-folding chaperone binding"/>
    <property type="evidence" value="ECO:0007669"/>
    <property type="project" value="InterPro"/>
</dbReference>
<dbReference type="GO" id="GO:0005737">
    <property type="term" value="C:cytoplasm"/>
    <property type="evidence" value="ECO:0007669"/>
    <property type="project" value="UniProtKB-SubCell"/>
</dbReference>
<evidence type="ECO:0000256" key="5">
    <source>
        <dbReference type="SAM" id="Coils"/>
    </source>
</evidence>
<dbReference type="HAMAP" id="MF_01151">
    <property type="entry name" value="GrpE"/>
    <property type="match status" value="1"/>
</dbReference>
<dbReference type="InterPro" id="IPR000740">
    <property type="entry name" value="GrpE"/>
</dbReference>
<dbReference type="PANTHER" id="PTHR21237:SF23">
    <property type="entry name" value="GRPE PROTEIN HOMOLOG, MITOCHONDRIAL"/>
    <property type="match status" value="1"/>
</dbReference>
<keyword evidence="5" id="KW-0175">Coiled coil</keyword>
<feature type="coiled-coil region" evidence="5">
    <location>
        <begin position="22"/>
        <end position="49"/>
    </location>
</feature>
<dbReference type="PRINTS" id="PR00773">
    <property type="entry name" value="GRPEPROTEIN"/>
</dbReference>
<dbReference type="GO" id="GO:0042803">
    <property type="term" value="F:protein homodimerization activity"/>
    <property type="evidence" value="ECO:0007669"/>
    <property type="project" value="InterPro"/>
</dbReference>
<accession>A0A520KS27</accession>
<dbReference type="InterPro" id="IPR013805">
    <property type="entry name" value="GrpE_CC"/>
</dbReference>
<reference evidence="6 7" key="1">
    <citation type="journal article" date="2019" name="Nat. Microbiol.">
        <title>Wide diversity of methane and short-chain alkane metabolisms in uncultured archaea.</title>
        <authorList>
            <person name="Borrel G."/>
            <person name="Adam P.S."/>
            <person name="McKay L.J."/>
            <person name="Chen L.X."/>
            <person name="Sierra-Garcia I.N."/>
            <person name="Sieber C.M."/>
            <person name="Letourneur Q."/>
            <person name="Ghozlane A."/>
            <person name="Andersen G.L."/>
            <person name="Li W.J."/>
            <person name="Hallam S.J."/>
            <person name="Muyzer G."/>
            <person name="de Oliveira V.M."/>
            <person name="Inskeep W.P."/>
            <person name="Banfield J.F."/>
            <person name="Gribaldo S."/>
        </authorList>
    </citation>
    <scope>NUCLEOTIDE SEQUENCE [LARGE SCALE GENOMIC DNA]</scope>
    <source>
        <strain evidence="6">NM1a</strain>
    </source>
</reference>
<protein>
    <recommendedName>
        <fullName evidence="3">Protein GrpE</fullName>
    </recommendedName>
    <alternativeName>
        <fullName evidence="3">HSP-70 cofactor</fullName>
    </alternativeName>
</protein>
<dbReference type="Gene3D" id="3.90.20.20">
    <property type="match status" value="1"/>
</dbReference>
<dbReference type="EMBL" id="RXIF01000006">
    <property type="protein sequence ID" value="RZN64557.1"/>
    <property type="molecule type" value="Genomic_DNA"/>
</dbReference>
<keyword evidence="2 3" id="KW-0143">Chaperone</keyword>
<keyword evidence="3" id="KW-0963">Cytoplasm</keyword>
<comment type="similarity">
    <text evidence="1 3 4">Belongs to the GrpE family.</text>
</comment>
<evidence type="ECO:0000256" key="2">
    <source>
        <dbReference type="ARBA" id="ARBA00023186"/>
    </source>
</evidence>
<dbReference type="CDD" id="cd00446">
    <property type="entry name" value="GrpE"/>
    <property type="match status" value="1"/>
</dbReference>
<dbReference type="PANTHER" id="PTHR21237">
    <property type="entry name" value="GRPE PROTEIN"/>
    <property type="match status" value="1"/>
</dbReference>
<comment type="caution">
    <text evidence="6">The sequence shown here is derived from an EMBL/GenBank/DDBJ whole genome shotgun (WGS) entry which is preliminary data.</text>
</comment>
<evidence type="ECO:0000256" key="3">
    <source>
        <dbReference type="HAMAP-Rule" id="MF_01151"/>
    </source>
</evidence>
<dbReference type="AlphaFoldDB" id="A0A520KS27"/>
<dbReference type="GO" id="GO:0006457">
    <property type="term" value="P:protein folding"/>
    <property type="evidence" value="ECO:0007669"/>
    <property type="project" value="InterPro"/>
</dbReference>
<dbReference type="GO" id="GO:0000774">
    <property type="term" value="F:adenyl-nucleotide exchange factor activity"/>
    <property type="evidence" value="ECO:0007669"/>
    <property type="project" value="InterPro"/>
</dbReference>
<dbReference type="Gene3D" id="2.30.22.10">
    <property type="entry name" value="Head domain of nucleotide exchange factor GrpE"/>
    <property type="match status" value="1"/>
</dbReference>
<proteinExistence type="inferred from homology"/>
<organism evidence="6 7">
    <name type="scientific">Methanoliparum thermophilum</name>
    <dbReference type="NCBI Taxonomy" id="2491083"/>
    <lineage>
        <taxon>Archaea</taxon>
        <taxon>Methanobacteriati</taxon>
        <taxon>Methanobacteriota</taxon>
        <taxon>Candidatus Methanoliparia</taxon>
        <taxon>Candidatus Methanoliparales</taxon>
        <taxon>Candidatus Methanoliparaceae</taxon>
        <taxon>Candidatus Methanoliparum</taxon>
    </lineage>
</organism>
<comment type="subcellular location">
    <subcellularLocation>
        <location evidence="3">Cytoplasm</location>
    </subcellularLocation>
</comment>
<comment type="function">
    <text evidence="3">Participates actively in the response to hyperosmotic and heat shock by preventing the aggregation of stress-denatured proteins, in association with DnaK and GrpE. It is the nucleotide exchange factor for DnaK and may function as a thermosensor. Unfolded proteins bind initially to DnaJ; upon interaction with the DnaJ-bound protein, DnaK hydrolyzes its bound ATP, resulting in the formation of a stable complex. GrpE releases ADP from DnaK; ATP binding to DnaK triggers the release of the substrate protein, thus completing the reaction cycle. Several rounds of ATP-dependent interactions between DnaJ, DnaK and GrpE are required for fully efficient folding.</text>
</comment>
<dbReference type="Proteomes" id="UP000317158">
    <property type="component" value="Unassembled WGS sequence"/>
</dbReference>
<comment type="subunit">
    <text evidence="3">Homodimer.</text>
</comment>
<dbReference type="Pfam" id="PF01025">
    <property type="entry name" value="GrpE"/>
    <property type="match status" value="1"/>
</dbReference>
<dbReference type="InterPro" id="IPR009012">
    <property type="entry name" value="GrpE_head"/>
</dbReference>
<evidence type="ECO:0000256" key="4">
    <source>
        <dbReference type="RuleBase" id="RU004478"/>
    </source>
</evidence>
<gene>
    <name evidence="3 6" type="primary">grpE</name>
    <name evidence="6" type="ORF">EF806_04245</name>
</gene>